<accession>A0A645JBC2</accession>
<dbReference type="EMBL" id="VSSQ01135556">
    <property type="protein sequence ID" value="MPN60380.1"/>
    <property type="molecule type" value="Genomic_DNA"/>
</dbReference>
<reference evidence="1" key="1">
    <citation type="submission" date="2019-08" db="EMBL/GenBank/DDBJ databases">
        <authorList>
            <person name="Kucharzyk K."/>
            <person name="Murdoch R.W."/>
            <person name="Higgins S."/>
            <person name="Loffler F."/>
        </authorList>
    </citation>
    <scope>NUCLEOTIDE SEQUENCE</scope>
</reference>
<dbReference type="AlphaFoldDB" id="A0A645JBC2"/>
<evidence type="ECO:0000313" key="1">
    <source>
        <dbReference type="EMBL" id="MPN60380.1"/>
    </source>
</evidence>
<name>A0A645JBC2_9ZZZZ</name>
<comment type="caution">
    <text evidence="1">The sequence shown here is derived from an EMBL/GenBank/DDBJ whole genome shotgun (WGS) entry which is preliminary data.</text>
</comment>
<organism evidence="1">
    <name type="scientific">bioreactor metagenome</name>
    <dbReference type="NCBI Taxonomy" id="1076179"/>
    <lineage>
        <taxon>unclassified sequences</taxon>
        <taxon>metagenomes</taxon>
        <taxon>ecological metagenomes</taxon>
    </lineage>
</organism>
<proteinExistence type="predicted"/>
<protein>
    <submittedName>
        <fullName evidence="1">Uncharacterized protein</fullName>
    </submittedName>
</protein>
<sequence>MQKRMATGLLIPFLWEAADGRFRFNAGGSAVSLRGGGCGAFGITVGDWRGIGLFACGDCYWSVGAGVHQRRG</sequence>
<gene>
    <name evidence="1" type="ORF">SDC9_208108</name>
</gene>